<dbReference type="EMBL" id="CP117522">
    <property type="protein sequence ID" value="WNE93853.1"/>
    <property type="molecule type" value="Genomic_DNA"/>
</dbReference>
<keyword evidence="3" id="KW-1185">Reference proteome</keyword>
<feature type="compositionally biased region" description="Basic and acidic residues" evidence="1">
    <location>
        <begin position="1"/>
        <end position="20"/>
    </location>
</feature>
<proteinExistence type="predicted"/>
<evidence type="ECO:0000313" key="2">
    <source>
        <dbReference type="EMBL" id="WNE93853.1"/>
    </source>
</evidence>
<dbReference type="RefSeq" id="WP_311033346.1">
    <property type="nucleotide sequence ID" value="NZ_CP117522.1"/>
</dbReference>
<gene>
    <name evidence="2" type="ORF">PS467_00075</name>
</gene>
<feature type="region of interest" description="Disordered" evidence="1">
    <location>
        <begin position="1"/>
        <end position="33"/>
    </location>
</feature>
<organism evidence="2 3">
    <name type="scientific">Streptomyces luomodiensis</name>
    <dbReference type="NCBI Taxonomy" id="3026192"/>
    <lineage>
        <taxon>Bacteria</taxon>
        <taxon>Bacillati</taxon>
        <taxon>Actinomycetota</taxon>
        <taxon>Actinomycetes</taxon>
        <taxon>Kitasatosporales</taxon>
        <taxon>Streptomycetaceae</taxon>
        <taxon>Streptomyces</taxon>
    </lineage>
</organism>
<sequence length="116" mass="13066">MTSADRRAPDLPHGRPESHRAPLRPGRGTRHRDHDLVVFPEGAGIADLKRMIPRLIERTRHLLQGERHEDHHLYDRKIPIVATGLRVPGSCALPQTAPSDELGGYLWNAASCWRGF</sequence>
<accession>A0ABY9UMX0</accession>
<reference evidence="2 3" key="1">
    <citation type="submission" date="2023-02" db="EMBL/GenBank/DDBJ databases">
        <title>Streptomyces sp. SCA4-21 with antifungal activity against Fusarium oxysporum f. sp. cubense, Streptomyces sp. SCA2-17 with antifungal activity against Fusarium oxysporum f. sp. cubense.</title>
        <authorList>
            <person name="Qi D."/>
        </authorList>
    </citation>
    <scope>NUCLEOTIDE SEQUENCE [LARGE SCALE GENOMIC DNA]</scope>
    <source>
        <strain evidence="2 3">SCA4-21</strain>
    </source>
</reference>
<protein>
    <submittedName>
        <fullName evidence="2">Uncharacterized protein</fullName>
    </submittedName>
</protein>
<name>A0ABY9UMX0_9ACTN</name>
<evidence type="ECO:0000313" key="3">
    <source>
        <dbReference type="Proteomes" id="UP001305606"/>
    </source>
</evidence>
<dbReference type="Proteomes" id="UP001305606">
    <property type="component" value="Chromosome"/>
</dbReference>
<evidence type="ECO:0000256" key="1">
    <source>
        <dbReference type="SAM" id="MobiDB-lite"/>
    </source>
</evidence>